<keyword evidence="1" id="KW-0812">Transmembrane</keyword>
<feature type="transmembrane region" description="Helical" evidence="1">
    <location>
        <begin position="132"/>
        <end position="150"/>
    </location>
</feature>
<dbReference type="AlphaFoldDB" id="A0A1M6Q881"/>
<feature type="transmembrane region" description="Helical" evidence="1">
    <location>
        <begin position="32"/>
        <end position="52"/>
    </location>
</feature>
<feature type="transmembrane region" description="Helical" evidence="1">
    <location>
        <begin position="103"/>
        <end position="126"/>
    </location>
</feature>
<evidence type="ECO:0000256" key="1">
    <source>
        <dbReference type="SAM" id="Phobius"/>
    </source>
</evidence>
<keyword evidence="1" id="KW-0472">Membrane</keyword>
<dbReference type="Proteomes" id="UP000184536">
    <property type="component" value="Unassembled WGS sequence"/>
</dbReference>
<reference evidence="3" key="1">
    <citation type="submission" date="2016-11" db="EMBL/GenBank/DDBJ databases">
        <authorList>
            <person name="Varghese N."/>
            <person name="Submissions S."/>
        </authorList>
    </citation>
    <scope>NUCLEOTIDE SEQUENCE [LARGE SCALE GENOMIC DNA]</scope>
    <source>
        <strain evidence="3">DSM 17957</strain>
    </source>
</reference>
<evidence type="ECO:0008006" key="4">
    <source>
        <dbReference type="Google" id="ProtNLM"/>
    </source>
</evidence>
<organism evidence="2 3">
    <name type="scientific">Geosporobacter subterraneus DSM 17957</name>
    <dbReference type="NCBI Taxonomy" id="1121919"/>
    <lineage>
        <taxon>Bacteria</taxon>
        <taxon>Bacillati</taxon>
        <taxon>Bacillota</taxon>
        <taxon>Clostridia</taxon>
        <taxon>Peptostreptococcales</taxon>
        <taxon>Thermotaleaceae</taxon>
        <taxon>Geosporobacter</taxon>
    </lineage>
</organism>
<sequence length="184" mass="20063">MEQERVSFFRTVIGMMISPAGVLKSALSSNRWYLSVVISLFAFGLFFLQTGLDLYKTGQKEFPYVFAALGVGAAYGLFVIPLVAVFVWILLKAARIEESMFQVVSAFCLSYSGTLIYGIIGTVVSLTLGWKTAVAFGVTGVVWAVGPMMYTIRELTNGKTYLSIFISAVVGLAVMISWGYLGNL</sequence>
<dbReference type="STRING" id="1121919.SAMN02745975_03783"/>
<keyword evidence="1" id="KW-1133">Transmembrane helix</keyword>
<name>A0A1M6Q881_9FIRM</name>
<evidence type="ECO:0000313" key="2">
    <source>
        <dbReference type="EMBL" id="SHK16358.1"/>
    </source>
</evidence>
<proteinExistence type="predicted"/>
<keyword evidence="3" id="KW-1185">Reference proteome</keyword>
<accession>A0A1M6Q881</accession>
<protein>
    <recommendedName>
        <fullName evidence="4">Yip1 domain-containing protein</fullName>
    </recommendedName>
</protein>
<gene>
    <name evidence="2" type="ORF">SAMN02745975_03783</name>
</gene>
<dbReference type="RefSeq" id="WP_207650467.1">
    <property type="nucleotide sequence ID" value="NZ_FQZV01000083.1"/>
</dbReference>
<evidence type="ECO:0000313" key="3">
    <source>
        <dbReference type="Proteomes" id="UP000184536"/>
    </source>
</evidence>
<feature type="transmembrane region" description="Helical" evidence="1">
    <location>
        <begin position="162"/>
        <end position="181"/>
    </location>
</feature>
<dbReference type="EMBL" id="FQZV01000083">
    <property type="protein sequence ID" value="SHK16358.1"/>
    <property type="molecule type" value="Genomic_DNA"/>
</dbReference>
<feature type="transmembrane region" description="Helical" evidence="1">
    <location>
        <begin position="64"/>
        <end position="91"/>
    </location>
</feature>